<dbReference type="AlphaFoldDB" id="A0AAD5WZP8"/>
<evidence type="ECO:0000313" key="1">
    <source>
        <dbReference type="EMBL" id="KAJ3035690.1"/>
    </source>
</evidence>
<dbReference type="Proteomes" id="UP001212841">
    <property type="component" value="Unassembled WGS sequence"/>
</dbReference>
<keyword evidence="2" id="KW-1185">Reference proteome</keyword>
<organism evidence="1 2">
    <name type="scientific">Rhizophlyctis rosea</name>
    <dbReference type="NCBI Taxonomy" id="64517"/>
    <lineage>
        <taxon>Eukaryota</taxon>
        <taxon>Fungi</taxon>
        <taxon>Fungi incertae sedis</taxon>
        <taxon>Chytridiomycota</taxon>
        <taxon>Chytridiomycota incertae sedis</taxon>
        <taxon>Chytridiomycetes</taxon>
        <taxon>Rhizophlyctidales</taxon>
        <taxon>Rhizophlyctidaceae</taxon>
        <taxon>Rhizophlyctis</taxon>
    </lineage>
</organism>
<proteinExistence type="predicted"/>
<reference evidence="1" key="1">
    <citation type="submission" date="2020-05" db="EMBL/GenBank/DDBJ databases">
        <title>Phylogenomic resolution of chytrid fungi.</title>
        <authorList>
            <person name="Stajich J.E."/>
            <person name="Amses K."/>
            <person name="Simmons R."/>
            <person name="Seto K."/>
            <person name="Myers J."/>
            <person name="Bonds A."/>
            <person name="Quandt C.A."/>
            <person name="Barry K."/>
            <person name="Liu P."/>
            <person name="Grigoriev I."/>
            <person name="Longcore J.E."/>
            <person name="James T.Y."/>
        </authorList>
    </citation>
    <scope>NUCLEOTIDE SEQUENCE</scope>
    <source>
        <strain evidence="1">JEL0318</strain>
    </source>
</reference>
<evidence type="ECO:0000313" key="2">
    <source>
        <dbReference type="Proteomes" id="UP001212841"/>
    </source>
</evidence>
<sequence>MSNLEQLAEEFIDLENSDEYKAADKMVKDHAKKLDVLKKRMHRDGVKKVEVRRGSLLKKIKFEVHTMRRVDVSSLPDDVRDAHMKETEMWKKSTDVIDLNEYDSTNAD</sequence>
<comment type="caution">
    <text evidence="1">The sequence shown here is derived from an EMBL/GenBank/DDBJ whole genome shotgun (WGS) entry which is preliminary data.</text>
</comment>
<feature type="non-terminal residue" evidence="1">
    <location>
        <position position="108"/>
    </location>
</feature>
<accession>A0AAD5WZP8</accession>
<gene>
    <name evidence="1" type="ORF">HK097_004133</name>
</gene>
<dbReference type="EMBL" id="JADGJD010002019">
    <property type="protein sequence ID" value="KAJ3035690.1"/>
    <property type="molecule type" value="Genomic_DNA"/>
</dbReference>
<name>A0AAD5WZP8_9FUNG</name>
<protein>
    <submittedName>
        <fullName evidence="1">Uncharacterized protein</fullName>
    </submittedName>
</protein>